<protein>
    <submittedName>
        <fullName evidence="1">Uncharacterized protein</fullName>
    </submittedName>
</protein>
<comment type="caution">
    <text evidence="1">The sequence shown here is derived from an EMBL/GenBank/DDBJ whole genome shotgun (WGS) entry which is preliminary data.</text>
</comment>
<proteinExistence type="predicted"/>
<dbReference type="EMBL" id="LAZR01028368">
    <property type="protein sequence ID" value="KKL62821.1"/>
    <property type="molecule type" value="Genomic_DNA"/>
</dbReference>
<reference evidence="1" key="1">
    <citation type="journal article" date="2015" name="Nature">
        <title>Complex archaea that bridge the gap between prokaryotes and eukaryotes.</title>
        <authorList>
            <person name="Spang A."/>
            <person name="Saw J.H."/>
            <person name="Jorgensen S.L."/>
            <person name="Zaremba-Niedzwiedzka K."/>
            <person name="Martijn J."/>
            <person name="Lind A.E."/>
            <person name="van Eijk R."/>
            <person name="Schleper C."/>
            <person name="Guy L."/>
            <person name="Ettema T.J."/>
        </authorList>
    </citation>
    <scope>NUCLEOTIDE SEQUENCE</scope>
</reference>
<sequence length="54" mass="6212">MKKKPPIREVDKLPEEAVLNEVILNKADGYFYMGIETKEDKEHGSSMEETSIRS</sequence>
<evidence type="ECO:0000313" key="1">
    <source>
        <dbReference type="EMBL" id="KKL62821.1"/>
    </source>
</evidence>
<organism evidence="1">
    <name type="scientific">marine sediment metagenome</name>
    <dbReference type="NCBI Taxonomy" id="412755"/>
    <lineage>
        <taxon>unclassified sequences</taxon>
        <taxon>metagenomes</taxon>
        <taxon>ecological metagenomes</taxon>
    </lineage>
</organism>
<gene>
    <name evidence="1" type="ORF">LCGC14_2181330</name>
</gene>
<name>A0A0F9E9E9_9ZZZZ</name>
<dbReference type="AlphaFoldDB" id="A0A0F9E9E9"/>
<accession>A0A0F9E9E9</accession>